<gene>
    <name evidence="1" type="ORF">NCTC13098_02954</name>
</gene>
<accession>A0A3P8M2W2</accession>
<evidence type="ECO:0000313" key="2">
    <source>
        <dbReference type="Proteomes" id="UP000274346"/>
    </source>
</evidence>
<proteinExistence type="predicted"/>
<name>A0A3P8M2W2_RAOTE</name>
<protein>
    <submittedName>
        <fullName evidence="1">Uncharacterized protein</fullName>
    </submittedName>
</protein>
<organism evidence="1 2">
    <name type="scientific">Raoultella terrigena</name>
    <name type="common">Klebsiella terrigena</name>
    <dbReference type="NCBI Taxonomy" id="577"/>
    <lineage>
        <taxon>Bacteria</taxon>
        <taxon>Pseudomonadati</taxon>
        <taxon>Pseudomonadota</taxon>
        <taxon>Gammaproteobacteria</taxon>
        <taxon>Enterobacterales</taxon>
        <taxon>Enterobacteriaceae</taxon>
        <taxon>Klebsiella/Raoultella group</taxon>
        <taxon>Raoultella</taxon>
    </lineage>
</organism>
<evidence type="ECO:0000313" key="1">
    <source>
        <dbReference type="EMBL" id="VDR26603.1"/>
    </source>
</evidence>
<dbReference type="KEGG" id="rtg:NCTC13098_02954"/>
<dbReference type="AlphaFoldDB" id="A0A3P8M2W2"/>
<dbReference type="Proteomes" id="UP000274346">
    <property type="component" value="Chromosome"/>
</dbReference>
<sequence length="234" mass="26993">MQTTFFFLTQLNIMTHQNKRTRYIQRATFPCRIQIVAAHTISHNLTVRHTTHGLFTFISDREINRLRCSITAERTPGSCRVCYMDPTMPHSVAPKHIQSGSLTLQVSKNILQLYKFLTILLCDGVANINSTRLVTCSLCCILFGLTIAIHREGWFHVSIKLPRIKPAYLHKIGYPMTTIKYCNVPMWMPRYRLNHYNITSLLAKDNCCIDGTISHVSINRLKTHFDKRRPVVTC</sequence>
<dbReference type="EMBL" id="LR131271">
    <property type="protein sequence ID" value="VDR26603.1"/>
    <property type="molecule type" value="Genomic_DNA"/>
</dbReference>
<reference evidence="1 2" key="1">
    <citation type="submission" date="2018-12" db="EMBL/GenBank/DDBJ databases">
        <authorList>
            <consortium name="Pathogen Informatics"/>
        </authorList>
    </citation>
    <scope>NUCLEOTIDE SEQUENCE [LARGE SCALE GENOMIC DNA]</scope>
    <source>
        <strain evidence="1 2">NCTC13098</strain>
    </source>
</reference>